<dbReference type="AlphaFoldDB" id="A0A6V7NIZ2"/>
<sequence>MGTRGGLLTTWNTSLFDCIHHRAGAFSLNVVLKRKVDGKVFLISNVYDPTRADLKPVFFQELRRINVPTVDTWVVLGDFNTLLSLKDKNGRPANTSEILLFREAINDVGLIDLPLLNQAYTWTNGRQIPTLERLDRPLISLNWHLYFLCSSLKALPRPRSDHCPFS</sequence>
<organism evidence="1">
    <name type="scientific">Ananas comosus var. bracteatus</name>
    <name type="common">red pineapple</name>
    <dbReference type="NCBI Taxonomy" id="296719"/>
    <lineage>
        <taxon>Eukaryota</taxon>
        <taxon>Viridiplantae</taxon>
        <taxon>Streptophyta</taxon>
        <taxon>Embryophyta</taxon>
        <taxon>Tracheophyta</taxon>
        <taxon>Spermatophyta</taxon>
        <taxon>Magnoliopsida</taxon>
        <taxon>Liliopsida</taxon>
        <taxon>Poales</taxon>
        <taxon>Bromeliaceae</taxon>
        <taxon>Bromelioideae</taxon>
        <taxon>Ananas</taxon>
    </lineage>
</organism>
<dbReference type="PANTHER" id="PTHR33710:SF71">
    <property type="entry name" value="ENDONUCLEASE_EXONUCLEASE_PHOSPHATASE DOMAIN-CONTAINING PROTEIN"/>
    <property type="match status" value="1"/>
</dbReference>
<reference evidence="1" key="1">
    <citation type="submission" date="2020-07" db="EMBL/GenBank/DDBJ databases">
        <authorList>
            <person name="Lin J."/>
        </authorList>
    </citation>
    <scope>NUCLEOTIDE SEQUENCE</scope>
</reference>
<protein>
    <recommendedName>
        <fullName evidence="2">Endonuclease/exonuclease/phosphatase domain-containing protein</fullName>
    </recommendedName>
</protein>
<dbReference type="EMBL" id="LR862139">
    <property type="protein sequence ID" value="CAD1818572.1"/>
    <property type="molecule type" value="Genomic_DNA"/>
</dbReference>
<dbReference type="SUPFAM" id="SSF56219">
    <property type="entry name" value="DNase I-like"/>
    <property type="match status" value="1"/>
</dbReference>
<dbReference type="PANTHER" id="PTHR33710">
    <property type="entry name" value="BNAC02G09200D PROTEIN"/>
    <property type="match status" value="1"/>
</dbReference>
<dbReference type="Gene3D" id="3.60.10.10">
    <property type="entry name" value="Endonuclease/exonuclease/phosphatase"/>
    <property type="match status" value="1"/>
</dbReference>
<evidence type="ECO:0008006" key="2">
    <source>
        <dbReference type="Google" id="ProtNLM"/>
    </source>
</evidence>
<gene>
    <name evidence="1" type="ORF">CB5_LOCUS1783</name>
</gene>
<dbReference type="InterPro" id="IPR036691">
    <property type="entry name" value="Endo/exonu/phosph_ase_sf"/>
</dbReference>
<evidence type="ECO:0000313" key="1">
    <source>
        <dbReference type="EMBL" id="CAD1818572.1"/>
    </source>
</evidence>
<name>A0A6V7NIZ2_ANACO</name>
<proteinExistence type="predicted"/>
<accession>A0A6V7NIZ2</accession>